<dbReference type="Pfam" id="PF00884">
    <property type="entry name" value="Sulfatase"/>
    <property type="match status" value="1"/>
</dbReference>
<dbReference type="InterPro" id="IPR000917">
    <property type="entry name" value="Sulfatase_N"/>
</dbReference>
<proteinExistence type="predicted"/>
<reference evidence="3" key="1">
    <citation type="submission" date="2024-07" db="EMBL/GenBank/DDBJ databases">
        <title>Pseudomonas strain that inhibits Aeromonas fish pathogens.</title>
        <authorList>
            <person name="Wildschutte H."/>
        </authorList>
    </citation>
    <scope>NUCLEOTIDE SEQUENCE [LARGE SCALE GENOMIC DNA]</scope>
    <source>
        <strain evidence="3">n60</strain>
    </source>
</reference>
<dbReference type="SUPFAM" id="SSF53649">
    <property type="entry name" value="Alkaline phosphatase-like"/>
    <property type="match status" value="1"/>
</dbReference>
<comment type="caution">
    <text evidence="2">The sequence shown here is derived from an EMBL/GenBank/DDBJ whole genome shotgun (WGS) entry which is preliminary data.</text>
</comment>
<protein>
    <submittedName>
        <fullName evidence="2">Sulfatase-like hydrolase/transferase</fullName>
    </submittedName>
</protein>
<feature type="domain" description="Sulfatase N-terminal" evidence="1">
    <location>
        <begin position="3"/>
        <end position="49"/>
    </location>
</feature>
<gene>
    <name evidence="2" type="ORF">AB6N35_16300</name>
</gene>
<evidence type="ECO:0000313" key="2">
    <source>
        <dbReference type="EMBL" id="MEX6465876.1"/>
    </source>
</evidence>
<dbReference type="InterPro" id="IPR017850">
    <property type="entry name" value="Alkaline_phosphatase_core_sf"/>
</dbReference>
<evidence type="ECO:0000259" key="1">
    <source>
        <dbReference type="Pfam" id="PF00884"/>
    </source>
</evidence>
<name>A0ABV3YLL3_9ACTN</name>
<sequence>MQPLHELNQYMQPGYEGYLDHPVPTVAELLRDAGYRTPFAGEWHVGLFPPGRN</sequence>
<organism evidence="2 3">
    <name type="scientific">Dietzia cinnamea</name>
    <dbReference type="NCBI Taxonomy" id="321318"/>
    <lineage>
        <taxon>Bacteria</taxon>
        <taxon>Bacillati</taxon>
        <taxon>Actinomycetota</taxon>
        <taxon>Actinomycetes</taxon>
        <taxon>Mycobacteriales</taxon>
        <taxon>Dietziaceae</taxon>
        <taxon>Dietzia</taxon>
    </lineage>
</organism>
<accession>A0ABV3YLL3</accession>
<dbReference type="Proteomes" id="UP001560293">
    <property type="component" value="Unassembled WGS sequence"/>
</dbReference>
<dbReference type="Gene3D" id="3.40.720.10">
    <property type="entry name" value="Alkaline Phosphatase, subunit A"/>
    <property type="match status" value="1"/>
</dbReference>
<keyword evidence="3" id="KW-1185">Reference proteome</keyword>
<evidence type="ECO:0000313" key="3">
    <source>
        <dbReference type="Proteomes" id="UP001560293"/>
    </source>
</evidence>
<dbReference type="RefSeq" id="WP_239550338.1">
    <property type="nucleotide sequence ID" value="NZ_JAFFGT010000017.1"/>
</dbReference>
<dbReference type="EMBL" id="JBFTEZ010000002">
    <property type="protein sequence ID" value="MEX6465876.1"/>
    <property type="molecule type" value="Genomic_DNA"/>
</dbReference>